<feature type="region of interest" description="Disordered" evidence="3">
    <location>
        <begin position="160"/>
        <end position="332"/>
    </location>
</feature>
<feature type="compositionally biased region" description="Basic and acidic residues" evidence="3">
    <location>
        <begin position="654"/>
        <end position="668"/>
    </location>
</feature>
<dbReference type="Pfam" id="PF00439">
    <property type="entry name" value="Bromodomain"/>
    <property type="match status" value="1"/>
</dbReference>
<protein>
    <recommendedName>
        <fullName evidence="8">Bromo domain-containing protein</fullName>
    </recommendedName>
</protein>
<feature type="region of interest" description="Disordered" evidence="3">
    <location>
        <begin position="448"/>
        <end position="472"/>
    </location>
</feature>
<dbReference type="EMBL" id="OZ023705">
    <property type="protein sequence ID" value="CAK9874103.1"/>
    <property type="molecule type" value="Genomic_DNA"/>
</dbReference>
<dbReference type="Proteomes" id="UP001497522">
    <property type="component" value="Chromosome 4"/>
</dbReference>
<feature type="region of interest" description="Disordered" evidence="3">
    <location>
        <begin position="523"/>
        <end position="725"/>
    </location>
</feature>
<feature type="compositionally biased region" description="Polar residues" evidence="3">
    <location>
        <begin position="684"/>
        <end position="694"/>
    </location>
</feature>
<dbReference type="Gene3D" id="1.20.920.10">
    <property type="entry name" value="Bromodomain-like"/>
    <property type="match status" value="1"/>
</dbReference>
<dbReference type="InterPro" id="IPR009057">
    <property type="entry name" value="Homeodomain-like_sf"/>
</dbReference>
<feature type="domain" description="Bromo" evidence="4">
    <location>
        <begin position="373"/>
        <end position="423"/>
    </location>
</feature>
<dbReference type="SMART" id="SM00297">
    <property type="entry name" value="BROMO"/>
    <property type="match status" value="1"/>
</dbReference>
<evidence type="ECO:0000256" key="3">
    <source>
        <dbReference type="SAM" id="MobiDB-lite"/>
    </source>
</evidence>
<sequence length="725" mass="79042">MGELALTDNVPQEQPEASGRGADCWGTCEELLLVSAVRRHGTSNWNLIASELKDRAISLSVCPVYFSEEACKQKYDSLRGRYGSSNNMHWFEELRKLRVAHLKRELELYDGSIGSLQVKIKRLKAEKAQDMLLSKQAGITVAKAQSNDSLLVTMSHEIHVSSSPSDEGSVMDDMVHSSKTPSSLPLEKPMVPENGEVDEQGPNLLPATSPEQVTCEDQQVQDSAEEVKGTSPIVADMAVGVDDSSQQSVKTVEHRPGSPVESIIGDLESKGISTSHEGSDSVHEQYKHGSDEYGEEEEGRQGTHDYGESQVDKSEAGSPGDGNDDLSSLSRRNRRDSKISRKLFPLLECLQNICSDKKAKIFKGRPEIQDHRYDLLIRRHMDLTTVRGRLEEGVYSGSREFFRDLLLIFNNALVYYPSESSQFSAAKALRAEATREMERIFRMEALLNQDGPATGTRESKKPKSGEGGAVPIVSGSPALVGGSVMGVLATAVAPSLDKASRKRSGSRAPIAVETSCSETLVDSEAAGARSGSANVVNAPSSGRAGEAAESQEDEEVNGRFKDTKSLHKGGSGRGKVPREELLEGILSKNASNKGLGRVKLRGMKVDDSKKSGAPNRAVGSKIKEEREDTEKKKGKERDEIGDNDLLRKGKSVTKLKDRDVMREREGESKAVPTRKAPSAPRPPSNSHDTISQTVVRPARGVRKPVNSTKEPARVPEQQPKKRARK</sequence>
<proteinExistence type="predicted"/>
<reference evidence="6" key="1">
    <citation type="submission" date="2024-03" db="EMBL/GenBank/DDBJ databases">
        <authorList>
            <consortium name="ELIXIR-Norway"/>
            <consortium name="Elixir Norway"/>
        </authorList>
    </citation>
    <scope>NUCLEOTIDE SEQUENCE</scope>
</reference>
<evidence type="ECO:0000259" key="4">
    <source>
        <dbReference type="PROSITE" id="PS50014"/>
    </source>
</evidence>
<dbReference type="InterPro" id="IPR001005">
    <property type="entry name" value="SANT/Myb"/>
</dbReference>
<feature type="compositionally biased region" description="Polar residues" evidence="3">
    <location>
        <begin position="531"/>
        <end position="540"/>
    </location>
</feature>
<gene>
    <name evidence="6" type="ORF">CSSPJE1EN2_LOCUS16544</name>
</gene>
<dbReference type="SUPFAM" id="SSF46689">
    <property type="entry name" value="Homeodomain-like"/>
    <property type="match status" value="1"/>
</dbReference>
<accession>A0ABP1BFB9</accession>
<feature type="compositionally biased region" description="Polar residues" evidence="3">
    <location>
        <begin position="209"/>
        <end position="222"/>
    </location>
</feature>
<feature type="compositionally biased region" description="Basic and acidic residues" evidence="3">
    <location>
        <begin position="556"/>
        <end position="565"/>
    </location>
</feature>
<evidence type="ECO:0000256" key="1">
    <source>
        <dbReference type="ARBA" id="ARBA00023117"/>
    </source>
</evidence>
<feature type="region of interest" description="Disordered" evidence="3">
    <location>
        <begin position="1"/>
        <end position="21"/>
    </location>
</feature>
<dbReference type="SMART" id="SM00717">
    <property type="entry name" value="SANT"/>
    <property type="match status" value="1"/>
</dbReference>
<dbReference type="PANTHER" id="PTHR37888:SF11">
    <property type="entry name" value="DNA-BINDING BROMODOMAIN-CONTAINING PROTEIN"/>
    <property type="match status" value="1"/>
</dbReference>
<evidence type="ECO:0000256" key="2">
    <source>
        <dbReference type="PROSITE-ProRule" id="PRU00035"/>
    </source>
</evidence>
<dbReference type="PANTHER" id="PTHR37888">
    <property type="entry name" value="DNA-BINDING BROMODOMAIN-CONTAINING PROTEIN"/>
    <property type="match status" value="1"/>
</dbReference>
<dbReference type="SUPFAM" id="SSF47370">
    <property type="entry name" value="Bromodomain"/>
    <property type="match status" value="1"/>
</dbReference>
<organism evidence="6 7">
    <name type="scientific">Sphagnum jensenii</name>
    <dbReference type="NCBI Taxonomy" id="128206"/>
    <lineage>
        <taxon>Eukaryota</taxon>
        <taxon>Viridiplantae</taxon>
        <taxon>Streptophyta</taxon>
        <taxon>Embryophyta</taxon>
        <taxon>Bryophyta</taxon>
        <taxon>Sphagnophytina</taxon>
        <taxon>Sphagnopsida</taxon>
        <taxon>Sphagnales</taxon>
        <taxon>Sphagnaceae</taxon>
        <taxon>Sphagnum</taxon>
    </lineage>
</organism>
<keyword evidence="1 2" id="KW-0103">Bromodomain</keyword>
<feature type="compositionally biased region" description="Basic and acidic residues" evidence="3">
    <location>
        <begin position="299"/>
        <end position="315"/>
    </location>
</feature>
<evidence type="ECO:0000313" key="6">
    <source>
        <dbReference type="EMBL" id="CAK9874103.1"/>
    </source>
</evidence>
<feature type="domain" description="Myb-like" evidence="5">
    <location>
        <begin position="25"/>
        <end position="79"/>
    </location>
</feature>
<dbReference type="InterPro" id="IPR036427">
    <property type="entry name" value="Bromodomain-like_sf"/>
</dbReference>
<name>A0ABP1BFB9_9BRYO</name>
<dbReference type="InterPro" id="IPR001487">
    <property type="entry name" value="Bromodomain"/>
</dbReference>
<feature type="compositionally biased region" description="Basic and acidic residues" evidence="3">
    <location>
        <begin position="277"/>
        <end position="291"/>
    </location>
</feature>
<dbReference type="PROSITE" id="PS50090">
    <property type="entry name" value="MYB_LIKE"/>
    <property type="match status" value="1"/>
</dbReference>
<dbReference type="CDD" id="cd00167">
    <property type="entry name" value="SANT"/>
    <property type="match status" value="1"/>
</dbReference>
<evidence type="ECO:0008006" key="8">
    <source>
        <dbReference type="Google" id="ProtNLM"/>
    </source>
</evidence>
<feature type="compositionally biased region" description="Basic and acidic residues" evidence="3">
    <location>
        <begin position="621"/>
        <end position="647"/>
    </location>
</feature>
<dbReference type="PROSITE" id="PS50014">
    <property type="entry name" value="BROMODOMAIN_2"/>
    <property type="match status" value="1"/>
</dbReference>
<dbReference type="CDD" id="cd04369">
    <property type="entry name" value="Bromodomain"/>
    <property type="match status" value="1"/>
</dbReference>
<evidence type="ECO:0000259" key="5">
    <source>
        <dbReference type="PROSITE" id="PS50090"/>
    </source>
</evidence>
<keyword evidence="7" id="KW-1185">Reference proteome</keyword>
<dbReference type="Gene3D" id="1.10.10.60">
    <property type="entry name" value="Homeodomain-like"/>
    <property type="match status" value="1"/>
</dbReference>
<evidence type="ECO:0000313" key="7">
    <source>
        <dbReference type="Proteomes" id="UP001497522"/>
    </source>
</evidence>